<dbReference type="SUPFAM" id="SSF53448">
    <property type="entry name" value="Nucleotide-diphospho-sugar transferases"/>
    <property type="match status" value="1"/>
</dbReference>
<gene>
    <name evidence="2" type="ORF">ACFQGU_12730</name>
</gene>
<evidence type="ECO:0000313" key="3">
    <source>
        <dbReference type="Proteomes" id="UP001596138"/>
    </source>
</evidence>
<dbReference type="GO" id="GO:0016757">
    <property type="term" value="F:glycosyltransferase activity"/>
    <property type="evidence" value="ECO:0007669"/>
    <property type="project" value="UniProtKB-KW"/>
</dbReference>
<protein>
    <submittedName>
        <fullName evidence="2">Glycosyltransferase</fullName>
        <ecNumber evidence="2">2.4.-.-</ecNumber>
    </submittedName>
</protein>
<keyword evidence="2" id="KW-0328">Glycosyltransferase</keyword>
<reference evidence="3" key="1">
    <citation type="journal article" date="2019" name="Int. J. Syst. Evol. Microbiol.">
        <title>The Global Catalogue of Microorganisms (GCM) 10K type strain sequencing project: providing services to taxonomists for standard genome sequencing and annotation.</title>
        <authorList>
            <consortium name="The Broad Institute Genomics Platform"/>
            <consortium name="The Broad Institute Genome Sequencing Center for Infectious Disease"/>
            <person name="Wu L."/>
            <person name="Ma J."/>
        </authorList>
    </citation>
    <scope>NUCLEOTIDE SEQUENCE [LARGE SCALE GENOMIC DNA]</scope>
    <source>
        <strain evidence="3">CGMCC 4.7317</strain>
    </source>
</reference>
<keyword evidence="3" id="KW-1185">Reference proteome</keyword>
<comment type="caution">
    <text evidence="2">The sequence shown here is derived from an EMBL/GenBank/DDBJ whole genome shotgun (WGS) entry which is preliminary data.</text>
</comment>
<proteinExistence type="predicted"/>
<dbReference type="InterPro" id="IPR001173">
    <property type="entry name" value="Glyco_trans_2-like"/>
</dbReference>
<name>A0ABW1T214_9ACTN</name>
<dbReference type="PANTHER" id="PTHR43646">
    <property type="entry name" value="GLYCOSYLTRANSFERASE"/>
    <property type="match status" value="1"/>
</dbReference>
<dbReference type="CDD" id="cd00761">
    <property type="entry name" value="Glyco_tranf_GTA_type"/>
    <property type="match status" value="1"/>
</dbReference>
<keyword evidence="2" id="KW-0808">Transferase</keyword>
<accession>A0ABW1T214</accession>
<dbReference type="InterPro" id="IPR029044">
    <property type="entry name" value="Nucleotide-diphossugar_trans"/>
</dbReference>
<organism evidence="2 3">
    <name type="scientific">Longivirga aurantiaca</name>
    <dbReference type="NCBI Taxonomy" id="1837743"/>
    <lineage>
        <taxon>Bacteria</taxon>
        <taxon>Bacillati</taxon>
        <taxon>Actinomycetota</taxon>
        <taxon>Actinomycetes</taxon>
        <taxon>Sporichthyales</taxon>
        <taxon>Sporichthyaceae</taxon>
        <taxon>Longivirga</taxon>
    </lineage>
</organism>
<evidence type="ECO:0000259" key="1">
    <source>
        <dbReference type="Pfam" id="PF00535"/>
    </source>
</evidence>
<dbReference type="EC" id="2.4.-.-" evidence="2"/>
<evidence type="ECO:0000313" key="2">
    <source>
        <dbReference type="EMBL" id="MFC6238746.1"/>
    </source>
</evidence>
<dbReference type="Proteomes" id="UP001596138">
    <property type="component" value="Unassembled WGS sequence"/>
</dbReference>
<dbReference type="PANTHER" id="PTHR43646:SF3">
    <property type="entry name" value="SLR1566 PROTEIN"/>
    <property type="match status" value="1"/>
</dbReference>
<dbReference type="EMBL" id="JBHSTI010000008">
    <property type="protein sequence ID" value="MFC6238746.1"/>
    <property type="molecule type" value="Genomic_DNA"/>
</dbReference>
<sequence length="383" mass="39552">MVAVDRSGLTRTTEALVTAGALGAVVATAHTALNLRLLRRPSDTPPVVAERVSVLVPARDEAARIAPCIASILASEGVRDLEVLVLDDGSTDGTADVVTAAAASDPRLELLDGGSDDPPAGWLGKTWACHRLAARATGSVLLFVDADVVLAPHAVAATVALLRGGRLDLVSPYPRQLADGPLPRLVQPLLQWSWATLLPLRVAETSPRVSLSAANGQLLAIDARAYARCGGHGSIRGEVLDDVALLRAVKRTGGRGVVVDGTDVATCRMYDDGAALVEGYTKSLWSAFGSPAGSAGVVSLLTLLYVVPPAAAVLGPSRRARAAGALGYAAGVTGRVIVARRTGGRPVDALAHPASVAVLCALVGESWRRKRAGTLRWRGRGLT</sequence>
<dbReference type="Gene3D" id="3.90.550.10">
    <property type="entry name" value="Spore Coat Polysaccharide Biosynthesis Protein SpsA, Chain A"/>
    <property type="match status" value="1"/>
</dbReference>
<feature type="domain" description="Glycosyltransferase 2-like" evidence="1">
    <location>
        <begin position="53"/>
        <end position="171"/>
    </location>
</feature>
<dbReference type="Pfam" id="PF00535">
    <property type="entry name" value="Glycos_transf_2"/>
    <property type="match status" value="1"/>
</dbReference>
<dbReference type="RefSeq" id="WP_386767222.1">
    <property type="nucleotide sequence ID" value="NZ_JBHSTI010000008.1"/>
</dbReference>